<proteinExistence type="predicted"/>
<accession>A0A084ST90</accession>
<comment type="caution">
    <text evidence="1">The sequence shown here is derived from an EMBL/GenBank/DDBJ whole genome shotgun (WGS) entry which is preliminary data.</text>
</comment>
<organism evidence="1 2">
    <name type="scientific">Archangium violaceum Cb vi76</name>
    <dbReference type="NCBI Taxonomy" id="1406225"/>
    <lineage>
        <taxon>Bacteria</taxon>
        <taxon>Pseudomonadati</taxon>
        <taxon>Myxococcota</taxon>
        <taxon>Myxococcia</taxon>
        <taxon>Myxococcales</taxon>
        <taxon>Cystobacterineae</taxon>
        <taxon>Archangiaceae</taxon>
        <taxon>Archangium</taxon>
    </lineage>
</organism>
<reference evidence="1 2" key="1">
    <citation type="submission" date="2014-07" db="EMBL/GenBank/DDBJ databases">
        <title>Draft Genome Sequence of Gephyronic Acid Producer, Cystobacter violaceus Strain Cb vi76.</title>
        <authorList>
            <person name="Stevens D.C."/>
            <person name="Young J."/>
            <person name="Carmichael R."/>
            <person name="Tan J."/>
            <person name="Taylor R.E."/>
        </authorList>
    </citation>
    <scope>NUCLEOTIDE SEQUENCE [LARGE SCALE GENOMIC DNA]</scope>
    <source>
        <strain evidence="1 2">Cb vi76</strain>
    </source>
</reference>
<protein>
    <submittedName>
        <fullName evidence="1">Uncharacterized protein</fullName>
    </submittedName>
</protein>
<name>A0A084ST90_9BACT</name>
<dbReference type="EMBL" id="JPMI01000133">
    <property type="protein sequence ID" value="KFA91675.1"/>
    <property type="molecule type" value="Genomic_DNA"/>
</dbReference>
<sequence>MSAGAVFQEALRALRRHGLPEEAERQVLAAMEAGRPGPLALLYAAGAEVGLGREVLLRRAAGLFFCSCAANLADDLADGECSYLEEPSRVGPGVQFALQSLCFATLARAELPAPVLAEAAEDMVTAAGLQVLEVRTGTWTASRFKQVAEGIAGQQWALYLRVLWEGTARAVRAVEVGRSLGVAAHVAEDLRSGAARFHGMPEEDRREVVAWAREAVDTVRREGLTSLDAALRTVESLLPDFPSPLGRGTG</sequence>
<dbReference type="Proteomes" id="UP000028547">
    <property type="component" value="Unassembled WGS sequence"/>
</dbReference>
<dbReference type="RefSeq" id="WP_043397718.1">
    <property type="nucleotide sequence ID" value="NZ_JPMI01000133.1"/>
</dbReference>
<evidence type="ECO:0000313" key="1">
    <source>
        <dbReference type="EMBL" id="KFA91675.1"/>
    </source>
</evidence>
<dbReference type="AlphaFoldDB" id="A0A084ST90"/>
<evidence type="ECO:0000313" key="2">
    <source>
        <dbReference type="Proteomes" id="UP000028547"/>
    </source>
</evidence>
<gene>
    <name evidence="1" type="ORF">Q664_20260</name>
</gene>